<dbReference type="InterPro" id="IPR013786">
    <property type="entry name" value="AcylCoA_DH/ox_N"/>
</dbReference>
<feature type="domain" description="Acyl-CoA dehydrogenase/oxidase N-terminal" evidence="9">
    <location>
        <begin position="16"/>
        <end position="125"/>
    </location>
</feature>
<dbReference type="InterPro" id="IPR050741">
    <property type="entry name" value="Acyl-CoA_dehydrogenase"/>
</dbReference>
<evidence type="ECO:0000313" key="10">
    <source>
        <dbReference type="EMBL" id="GGA51837.1"/>
    </source>
</evidence>
<keyword evidence="11" id="KW-1185">Reference proteome</keyword>
<reference evidence="11" key="1">
    <citation type="journal article" date="2019" name="Int. J. Syst. Evol. Microbiol.">
        <title>The Global Catalogue of Microorganisms (GCM) 10K type strain sequencing project: providing services to taxonomists for standard genome sequencing and annotation.</title>
        <authorList>
            <consortium name="The Broad Institute Genomics Platform"/>
            <consortium name="The Broad Institute Genome Sequencing Center for Infectious Disease"/>
            <person name="Wu L."/>
            <person name="Ma J."/>
        </authorList>
    </citation>
    <scope>NUCLEOTIDE SEQUENCE [LARGE SCALE GENOMIC DNA]</scope>
    <source>
        <strain evidence="11">CGMCC 1.10106</strain>
    </source>
</reference>
<dbReference type="Gene3D" id="2.40.110.10">
    <property type="entry name" value="Butyryl-CoA Dehydrogenase, subunit A, domain 2"/>
    <property type="match status" value="1"/>
</dbReference>
<evidence type="ECO:0000313" key="11">
    <source>
        <dbReference type="Proteomes" id="UP000618591"/>
    </source>
</evidence>
<dbReference type="RefSeq" id="WP_188447550.1">
    <property type="nucleotide sequence ID" value="NZ_BMDW01000013.1"/>
</dbReference>
<dbReference type="CDD" id="cd00567">
    <property type="entry name" value="ACAD"/>
    <property type="match status" value="1"/>
</dbReference>
<dbReference type="PANTHER" id="PTHR48083:SF1">
    <property type="entry name" value="DEHYDROGENASE, PUTATIVE (AFU_ORTHOLOGUE AFUA_7G06510)-RELATED"/>
    <property type="match status" value="1"/>
</dbReference>
<organism evidence="10 11">
    <name type="scientific">Sphingomonas psychrolutea</name>
    <dbReference type="NCBI Taxonomy" id="1259676"/>
    <lineage>
        <taxon>Bacteria</taxon>
        <taxon>Pseudomonadati</taxon>
        <taxon>Pseudomonadota</taxon>
        <taxon>Alphaproteobacteria</taxon>
        <taxon>Sphingomonadales</taxon>
        <taxon>Sphingomonadaceae</taxon>
        <taxon>Sphingomonas</taxon>
    </lineage>
</organism>
<dbReference type="Pfam" id="PF00441">
    <property type="entry name" value="Acyl-CoA_dh_1"/>
    <property type="match status" value="1"/>
</dbReference>
<feature type="domain" description="Acyl-CoA dehydrogenase/oxidase C-terminal" evidence="7">
    <location>
        <begin position="240"/>
        <end position="385"/>
    </location>
</feature>
<dbReference type="Proteomes" id="UP000618591">
    <property type="component" value="Unassembled WGS sequence"/>
</dbReference>
<feature type="domain" description="Acyl-CoA oxidase/dehydrogenase middle" evidence="8">
    <location>
        <begin position="129"/>
        <end position="212"/>
    </location>
</feature>
<sequence>MADQSLFYNNLVDTADHHADLRASVGKLVGKYGRKYFQDVVTNGTQPDELWAELGSAGFLGVHIPEAYGGSGGGLAELNIVIEECAAQGCPMLSLVIASICAPIIAAYGSTELKDKWLPGIATGKLKMAFAITEPDAGSNTHNVTTSARKVDGGWSIHGAKYWTSGIDESDAVMVVAKDPEMETGNGRSALSLFVMPADAPGISYTRIDAAVKTPERQFSVFFDDVRLPEEALVGERGVGLRQLFVGLNPERVSAAAINNGISRFAIAQAARYANERSVWETPIGAHQGVAHPLAESYIGVQSARLLAARAAQLFDQGEDAGEAANMAKFLAAETSLKALDQAIQVHGGNGLSHEYGLADLWFIARLHKTAPVSREMILNYIAQHGLGLPKSY</sequence>
<keyword evidence="3 6" id="KW-0285">Flavoprotein</keyword>
<comment type="caution">
    <text evidence="10">The sequence shown here is derived from an EMBL/GenBank/DDBJ whole genome shotgun (WGS) entry which is preliminary data.</text>
</comment>
<dbReference type="InterPro" id="IPR006091">
    <property type="entry name" value="Acyl-CoA_Oxase/DH_mid-dom"/>
</dbReference>
<dbReference type="InterPro" id="IPR009075">
    <property type="entry name" value="AcylCo_DH/oxidase_C"/>
</dbReference>
<dbReference type="Gene3D" id="1.10.540.10">
    <property type="entry name" value="Acyl-CoA dehydrogenase/oxidase, N-terminal domain"/>
    <property type="match status" value="1"/>
</dbReference>
<comment type="similarity">
    <text evidence="2 6">Belongs to the acyl-CoA dehydrogenase family.</text>
</comment>
<accession>A0ABQ1GWN6</accession>
<dbReference type="InterPro" id="IPR037069">
    <property type="entry name" value="AcylCoA_DH/ox_N_sf"/>
</dbReference>
<evidence type="ECO:0000256" key="2">
    <source>
        <dbReference type="ARBA" id="ARBA00009347"/>
    </source>
</evidence>
<evidence type="ECO:0000256" key="6">
    <source>
        <dbReference type="RuleBase" id="RU362125"/>
    </source>
</evidence>
<protein>
    <submittedName>
        <fullName evidence="10">Acyl-CoA dehydrogenase FadE</fullName>
    </submittedName>
</protein>
<dbReference type="SUPFAM" id="SSF56645">
    <property type="entry name" value="Acyl-CoA dehydrogenase NM domain-like"/>
    <property type="match status" value="1"/>
</dbReference>
<evidence type="ECO:0000256" key="5">
    <source>
        <dbReference type="ARBA" id="ARBA00023002"/>
    </source>
</evidence>
<dbReference type="PANTHER" id="PTHR48083">
    <property type="entry name" value="MEDIUM-CHAIN SPECIFIC ACYL-COA DEHYDROGENASE, MITOCHONDRIAL-RELATED"/>
    <property type="match status" value="1"/>
</dbReference>
<dbReference type="Pfam" id="PF02771">
    <property type="entry name" value="Acyl-CoA_dh_N"/>
    <property type="match status" value="1"/>
</dbReference>
<dbReference type="InterPro" id="IPR036250">
    <property type="entry name" value="AcylCo_DH-like_C"/>
</dbReference>
<evidence type="ECO:0000256" key="1">
    <source>
        <dbReference type="ARBA" id="ARBA00001974"/>
    </source>
</evidence>
<dbReference type="EMBL" id="BMDW01000013">
    <property type="protein sequence ID" value="GGA51837.1"/>
    <property type="molecule type" value="Genomic_DNA"/>
</dbReference>
<name>A0ABQ1GWN6_9SPHN</name>
<keyword evidence="4 6" id="KW-0274">FAD</keyword>
<evidence type="ECO:0000259" key="9">
    <source>
        <dbReference type="Pfam" id="PF02771"/>
    </source>
</evidence>
<evidence type="ECO:0000256" key="3">
    <source>
        <dbReference type="ARBA" id="ARBA00022630"/>
    </source>
</evidence>
<keyword evidence="5 6" id="KW-0560">Oxidoreductase</keyword>
<proteinExistence type="inferred from homology"/>
<dbReference type="InterPro" id="IPR009100">
    <property type="entry name" value="AcylCoA_DH/oxidase_NM_dom_sf"/>
</dbReference>
<dbReference type="PIRSF" id="PIRSF016578">
    <property type="entry name" value="HsaA"/>
    <property type="match status" value="1"/>
</dbReference>
<dbReference type="InterPro" id="IPR046373">
    <property type="entry name" value="Acyl-CoA_Oxase/DH_mid-dom_sf"/>
</dbReference>
<gene>
    <name evidence="10" type="ORF">GCM10011395_22730</name>
</gene>
<comment type="cofactor">
    <cofactor evidence="1 6">
        <name>FAD</name>
        <dbReference type="ChEBI" id="CHEBI:57692"/>
    </cofactor>
</comment>
<dbReference type="Pfam" id="PF02770">
    <property type="entry name" value="Acyl-CoA_dh_M"/>
    <property type="match status" value="1"/>
</dbReference>
<dbReference type="Gene3D" id="1.20.140.10">
    <property type="entry name" value="Butyryl-CoA Dehydrogenase, subunit A, domain 3"/>
    <property type="match status" value="1"/>
</dbReference>
<evidence type="ECO:0000259" key="7">
    <source>
        <dbReference type="Pfam" id="PF00441"/>
    </source>
</evidence>
<evidence type="ECO:0000259" key="8">
    <source>
        <dbReference type="Pfam" id="PF02770"/>
    </source>
</evidence>
<evidence type="ECO:0000256" key="4">
    <source>
        <dbReference type="ARBA" id="ARBA00022827"/>
    </source>
</evidence>
<dbReference type="SUPFAM" id="SSF47203">
    <property type="entry name" value="Acyl-CoA dehydrogenase C-terminal domain-like"/>
    <property type="match status" value="1"/>
</dbReference>